<dbReference type="InterPro" id="IPR001736">
    <property type="entry name" value="PLipase_D/transphosphatidylase"/>
</dbReference>
<dbReference type="Gene3D" id="3.30.870.10">
    <property type="entry name" value="Endonuclease Chain A"/>
    <property type="match status" value="1"/>
</dbReference>
<organism evidence="3 4">
    <name type="scientific">Schistosoma margrebowiei</name>
    <dbReference type="NCBI Taxonomy" id="48269"/>
    <lineage>
        <taxon>Eukaryota</taxon>
        <taxon>Metazoa</taxon>
        <taxon>Spiralia</taxon>
        <taxon>Lophotrochozoa</taxon>
        <taxon>Platyhelminthes</taxon>
        <taxon>Trematoda</taxon>
        <taxon>Digenea</taxon>
        <taxon>Strigeidida</taxon>
        <taxon>Schistosomatoidea</taxon>
        <taxon>Schistosomatidae</taxon>
        <taxon>Schistosoma</taxon>
    </lineage>
</organism>
<gene>
    <name evidence="3" type="ORF">SMRZ_LOCUS12899</name>
</gene>
<sequence>MHTKLWSVDTKNGYVGSANMDWRSLTQVKELGVLIYNCPEMMNDLEKIWKVYWSLGNPNGSVPQKWPEELATNYNRSNPLITNINEDEKRMSGALTGSQTKLMVHMGSSILKEQMAYKPIVDHWLPWDYISSRCSTALWIRPLGQRLGVWPFK</sequence>
<dbReference type="PROSITE" id="PS50035">
    <property type="entry name" value="PLD"/>
    <property type="match status" value="1"/>
</dbReference>
<accession>A0A3P8BCY3</accession>
<protein>
    <recommendedName>
        <fullName evidence="2">PLD phosphodiesterase domain-containing protein</fullName>
    </recommendedName>
</protein>
<evidence type="ECO:0000313" key="3">
    <source>
        <dbReference type="EMBL" id="VDP02814.1"/>
    </source>
</evidence>
<dbReference type="InterPro" id="IPR050874">
    <property type="entry name" value="Diverse_PLD-related"/>
</dbReference>
<proteinExistence type="inferred from homology"/>
<evidence type="ECO:0000259" key="2">
    <source>
        <dbReference type="PROSITE" id="PS50035"/>
    </source>
</evidence>
<dbReference type="GO" id="GO:0003824">
    <property type="term" value="F:catalytic activity"/>
    <property type="evidence" value="ECO:0007669"/>
    <property type="project" value="InterPro"/>
</dbReference>
<dbReference type="InterPro" id="IPR032803">
    <property type="entry name" value="PLDc_3"/>
</dbReference>
<evidence type="ECO:0000313" key="4">
    <source>
        <dbReference type="Proteomes" id="UP000277204"/>
    </source>
</evidence>
<feature type="domain" description="PLD phosphodiesterase" evidence="2">
    <location>
        <begin position="1"/>
        <end position="24"/>
    </location>
</feature>
<dbReference type="Pfam" id="PF13918">
    <property type="entry name" value="PLDc_3"/>
    <property type="match status" value="1"/>
</dbReference>
<dbReference type="PANTHER" id="PTHR10185">
    <property type="entry name" value="PHOSPHOLIPASE D - RELATED"/>
    <property type="match status" value="1"/>
</dbReference>
<name>A0A3P8BCY3_9TREM</name>
<dbReference type="EMBL" id="UZAI01008708">
    <property type="protein sequence ID" value="VDP02814.1"/>
    <property type="molecule type" value="Genomic_DNA"/>
</dbReference>
<dbReference type="SMART" id="SM00155">
    <property type="entry name" value="PLDc"/>
    <property type="match status" value="1"/>
</dbReference>
<dbReference type="Proteomes" id="UP000277204">
    <property type="component" value="Unassembled WGS sequence"/>
</dbReference>
<dbReference type="PANTHER" id="PTHR10185:SF17">
    <property type="entry name" value="GM01519P-RELATED"/>
    <property type="match status" value="1"/>
</dbReference>
<dbReference type="SUPFAM" id="SSF56024">
    <property type="entry name" value="Phospholipase D/nuclease"/>
    <property type="match status" value="1"/>
</dbReference>
<reference evidence="3 4" key="1">
    <citation type="submission" date="2018-11" db="EMBL/GenBank/DDBJ databases">
        <authorList>
            <consortium name="Pathogen Informatics"/>
        </authorList>
    </citation>
    <scope>NUCLEOTIDE SEQUENCE [LARGE SCALE GENOMIC DNA]</scope>
    <source>
        <strain evidence="3 4">Zambia</strain>
    </source>
</reference>
<comment type="similarity">
    <text evidence="1">Belongs to the phospholipase D family.</text>
</comment>
<evidence type="ECO:0000256" key="1">
    <source>
        <dbReference type="ARBA" id="ARBA00008664"/>
    </source>
</evidence>
<dbReference type="AlphaFoldDB" id="A0A3P8BCY3"/>
<keyword evidence="4" id="KW-1185">Reference proteome</keyword>